<accession>A0A220S1S4</accession>
<sequence length="258" mass="28853">MREVHFIVQGKGGVGKSLSSTILAQYLKAKAANDTVHCFDTDPVNKTFSRFKELKPEMVKILTENNTINTRVFDGLMEKIINEKGIGVVDNGAATFVPLMSYIAENHVDELLKEEKIRLVLHVPVTGGQDLRDCLSGLKQTAEGIDADIVVWLNEYKGEIKAPDGKGFTELPVYQEHKSKIIGMINMGLRNPDTYGKDIEVMVSNSLTFDEAIRSFGIMERQRLKTVKRELYEQLDKIPLLTTETEPVKTAKPNGQEA</sequence>
<evidence type="ECO:0000259" key="1">
    <source>
        <dbReference type="Pfam" id="PF01656"/>
    </source>
</evidence>
<feature type="domain" description="CobQ/CobB/MinD/ParA nucleotide binding" evidence="1">
    <location>
        <begin position="6"/>
        <end position="144"/>
    </location>
</feature>
<dbReference type="Gene3D" id="3.40.50.300">
    <property type="entry name" value="P-loop containing nucleotide triphosphate hydrolases"/>
    <property type="match status" value="1"/>
</dbReference>
<evidence type="ECO:0000313" key="3">
    <source>
        <dbReference type="Proteomes" id="UP000198238"/>
    </source>
</evidence>
<dbReference type="KEGG" id="nei:BG910_06430"/>
<dbReference type="InterPro" id="IPR002586">
    <property type="entry name" value="CobQ/CobB/MinD/ParA_Nub-bd_dom"/>
</dbReference>
<dbReference type="Pfam" id="PF01656">
    <property type="entry name" value="CbiA"/>
    <property type="match status" value="1"/>
</dbReference>
<reference evidence="2 3" key="1">
    <citation type="submission" date="2017-06" db="EMBL/GenBank/DDBJ databases">
        <title>Neisseria chenwenguii sp. nov., isolated from the intestinal contents of Tibetan Plateau Pika in Yushu, Qinghai Province, China.</title>
        <authorList>
            <person name="Zhang G."/>
        </authorList>
    </citation>
    <scope>NUCLEOTIDE SEQUENCE [LARGE SCALE GENOMIC DNA]</scope>
    <source>
        <strain evidence="2 3">10023</strain>
    </source>
</reference>
<keyword evidence="3" id="KW-1185">Reference proteome</keyword>
<protein>
    <submittedName>
        <fullName evidence="2">Conjugal transfer protein TraL</fullName>
    </submittedName>
</protein>
<dbReference type="AlphaFoldDB" id="A0A220S1S4"/>
<proteinExistence type="predicted"/>
<dbReference type="SUPFAM" id="SSF52540">
    <property type="entry name" value="P-loop containing nucleoside triphosphate hydrolases"/>
    <property type="match status" value="1"/>
</dbReference>
<organism evidence="2 3">
    <name type="scientific">Neisseria chenwenguii</name>
    <dbReference type="NCBI Taxonomy" id="1853278"/>
    <lineage>
        <taxon>Bacteria</taxon>
        <taxon>Pseudomonadati</taxon>
        <taxon>Pseudomonadota</taxon>
        <taxon>Betaproteobacteria</taxon>
        <taxon>Neisseriales</taxon>
        <taxon>Neisseriaceae</taxon>
        <taxon>Neisseria</taxon>
    </lineage>
</organism>
<dbReference type="Proteomes" id="UP000198238">
    <property type="component" value="Chromosome"/>
</dbReference>
<gene>
    <name evidence="2" type="ORF">BG910_06430</name>
</gene>
<name>A0A220S1S4_9NEIS</name>
<dbReference type="InterPro" id="IPR027417">
    <property type="entry name" value="P-loop_NTPase"/>
</dbReference>
<dbReference type="EMBL" id="CP022278">
    <property type="protein sequence ID" value="ASK27424.1"/>
    <property type="molecule type" value="Genomic_DNA"/>
</dbReference>
<evidence type="ECO:0000313" key="2">
    <source>
        <dbReference type="EMBL" id="ASK27424.1"/>
    </source>
</evidence>